<dbReference type="InterPro" id="IPR029058">
    <property type="entry name" value="AB_hydrolase_fold"/>
</dbReference>
<evidence type="ECO:0000256" key="3">
    <source>
        <dbReference type="SAM" id="MobiDB-lite"/>
    </source>
</evidence>
<accession>A0A127JW09</accession>
<dbReference type="PATRIC" id="fig|94132.3.peg.3243"/>
<dbReference type="GO" id="GO:0005576">
    <property type="term" value="C:extracellular region"/>
    <property type="evidence" value="ECO:0007669"/>
    <property type="project" value="InterPro"/>
</dbReference>
<dbReference type="OrthoDB" id="9767239at2"/>
<dbReference type="NCBIfam" id="TIGR01840">
    <property type="entry name" value="esterase_phb"/>
    <property type="match status" value="1"/>
</dbReference>
<dbReference type="Pfam" id="PF10503">
    <property type="entry name" value="Esterase_PHB"/>
    <property type="match status" value="1"/>
</dbReference>
<organism evidence="4 5">
    <name type="scientific">Ramlibacter tataouinensis</name>
    <dbReference type="NCBI Taxonomy" id="94132"/>
    <lineage>
        <taxon>Bacteria</taxon>
        <taxon>Pseudomonadati</taxon>
        <taxon>Pseudomonadota</taxon>
        <taxon>Betaproteobacteria</taxon>
        <taxon>Burkholderiales</taxon>
        <taxon>Comamonadaceae</taxon>
        <taxon>Ramlibacter</taxon>
    </lineage>
</organism>
<sequence>MQPNFQQLMQDATRLVRAGDLAAATAAIQAALNGSSAMPVPASRPTVPGDIVLDVEAREIKVPAAEPKHQDDPGSTPSVAEGVFISGRCGDGRTERDYKLYVPPQAGERPLPLVVMLHGCTQDPDDFAAGTRMNQAARAQGCFVLYPAQSRQANPQRCWNWFKHSHQQRGRGEASLLAAMTRHVMARHDIDPARVYVAGLSAGGAMATILGTAYPDLYAAVGVHSGLACGAAKDLPSALAAMRSGGVTTASSAPGLPTIVFHGDADATVHPDNGRDVVRASAGGVDAEPEARRHEAAGGRSFTRHLHRSVAGEVLAEHWVVHGSGHAWSGGSRNGTYTDPTGPDATQEMLRFFLEHPRLGG</sequence>
<evidence type="ECO:0000256" key="1">
    <source>
        <dbReference type="ARBA" id="ARBA00022729"/>
    </source>
</evidence>
<gene>
    <name evidence="4" type="ORF">UC35_15920</name>
</gene>
<protein>
    <submittedName>
        <fullName evidence="4">Poly(3-hydroxyalkanoate) depolymerase</fullName>
    </submittedName>
</protein>
<dbReference type="AlphaFoldDB" id="A0A127JW09"/>
<dbReference type="Proteomes" id="UP000070433">
    <property type="component" value="Chromosome"/>
</dbReference>
<keyword evidence="5" id="KW-1185">Reference proteome</keyword>
<feature type="compositionally biased region" description="Basic and acidic residues" evidence="3">
    <location>
        <begin position="63"/>
        <end position="72"/>
    </location>
</feature>
<dbReference type="PANTHER" id="PTHR43037:SF1">
    <property type="entry name" value="BLL1128 PROTEIN"/>
    <property type="match status" value="1"/>
</dbReference>
<feature type="region of interest" description="Disordered" evidence="3">
    <location>
        <begin position="63"/>
        <end position="82"/>
    </location>
</feature>
<keyword evidence="2" id="KW-0378">Hydrolase</keyword>
<evidence type="ECO:0000313" key="5">
    <source>
        <dbReference type="Proteomes" id="UP000070433"/>
    </source>
</evidence>
<proteinExistence type="predicted"/>
<name>A0A127JW09_9BURK</name>
<reference evidence="4 5" key="1">
    <citation type="journal article" date="2014" name="Int. J. Syst. Evol. Microbiol.">
        <title>Ramlibacter solisilvae sp. nov., isolated from forest soil, and emended description of the genus Ramlibacter.</title>
        <authorList>
            <person name="Lee H.J."/>
            <person name="Lee S.H."/>
            <person name="Lee S.S."/>
            <person name="Lee J.S."/>
            <person name="Kim Y."/>
            <person name="Kim S.C."/>
            <person name="Jeon C.O."/>
        </authorList>
    </citation>
    <scope>NUCLEOTIDE SEQUENCE [LARGE SCALE GENOMIC DNA]</scope>
    <source>
        <strain evidence="4 5">5-10</strain>
    </source>
</reference>
<keyword evidence="1" id="KW-0732">Signal</keyword>
<dbReference type="InterPro" id="IPR010126">
    <property type="entry name" value="Esterase_phb"/>
</dbReference>
<dbReference type="Gene3D" id="3.40.50.1820">
    <property type="entry name" value="alpha/beta hydrolase"/>
    <property type="match status" value="1"/>
</dbReference>
<dbReference type="EMBL" id="CP010951">
    <property type="protein sequence ID" value="AMO24063.1"/>
    <property type="molecule type" value="Genomic_DNA"/>
</dbReference>
<dbReference type="SUPFAM" id="SSF53474">
    <property type="entry name" value="alpha/beta-Hydrolases"/>
    <property type="match status" value="1"/>
</dbReference>
<dbReference type="PANTHER" id="PTHR43037">
    <property type="entry name" value="UNNAMED PRODUCT-RELATED"/>
    <property type="match status" value="1"/>
</dbReference>
<dbReference type="RefSeq" id="WP_061501376.1">
    <property type="nucleotide sequence ID" value="NZ_CP010951.1"/>
</dbReference>
<evidence type="ECO:0000313" key="4">
    <source>
        <dbReference type="EMBL" id="AMO24063.1"/>
    </source>
</evidence>
<evidence type="ECO:0000256" key="2">
    <source>
        <dbReference type="ARBA" id="ARBA00022801"/>
    </source>
</evidence>
<dbReference type="GO" id="GO:0016787">
    <property type="term" value="F:hydrolase activity"/>
    <property type="evidence" value="ECO:0007669"/>
    <property type="project" value="UniProtKB-KW"/>
</dbReference>
<dbReference type="InterPro" id="IPR050955">
    <property type="entry name" value="Plant_Biomass_Hydrol_Est"/>
</dbReference>